<dbReference type="EMBL" id="MU853774">
    <property type="protein sequence ID" value="KAK3942401.1"/>
    <property type="molecule type" value="Genomic_DNA"/>
</dbReference>
<feature type="compositionally biased region" description="Low complexity" evidence="2">
    <location>
        <begin position="9"/>
        <end position="20"/>
    </location>
</feature>
<dbReference type="InterPro" id="IPR030379">
    <property type="entry name" value="G_SEPTIN_dom"/>
</dbReference>
<protein>
    <recommendedName>
        <fullName evidence="4">Septin-type G domain-containing protein</fullName>
    </recommendedName>
</protein>
<reference evidence="6" key="1">
    <citation type="journal article" date="2023" name="Mol. Phylogenet. Evol.">
        <title>Genome-scale phylogeny and comparative genomics of the fungal order Sordariales.</title>
        <authorList>
            <person name="Hensen N."/>
            <person name="Bonometti L."/>
            <person name="Westerberg I."/>
            <person name="Brannstrom I.O."/>
            <person name="Guillou S."/>
            <person name="Cros-Aarteil S."/>
            <person name="Calhoun S."/>
            <person name="Haridas S."/>
            <person name="Kuo A."/>
            <person name="Mondo S."/>
            <person name="Pangilinan J."/>
            <person name="Riley R."/>
            <person name="LaButti K."/>
            <person name="Andreopoulos B."/>
            <person name="Lipzen A."/>
            <person name="Chen C."/>
            <person name="Yan M."/>
            <person name="Daum C."/>
            <person name="Ng V."/>
            <person name="Clum A."/>
            <person name="Steindorff A."/>
            <person name="Ohm R.A."/>
            <person name="Martin F."/>
            <person name="Silar P."/>
            <person name="Natvig D.O."/>
            <person name="Lalanne C."/>
            <person name="Gautier V."/>
            <person name="Ament-Velasquez S.L."/>
            <person name="Kruys A."/>
            <person name="Hutchinson M.I."/>
            <person name="Powell A.J."/>
            <person name="Barry K."/>
            <person name="Miller A.N."/>
            <person name="Grigoriev I.V."/>
            <person name="Debuchy R."/>
            <person name="Gladieux P."/>
            <person name="Hiltunen Thoren M."/>
            <person name="Johannesson H."/>
        </authorList>
    </citation>
    <scope>NUCLEOTIDE SEQUENCE [LARGE SCALE GENOMIC DNA]</scope>
    <source>
        <strain evidence="6">CBS 340.73</strain>
    </source>
</reference>
<feature type="compositionally biased region" description="Polar residues" evidence="2">
    <location>
        <begin position="241"/>
        <end position="255"/>
    </location>
</feature>
<proteinExistence type="inferred from homology"/>
<comment type="caution">
    <text evidence="5">The sequence shown here is derived from an EMBL/GenBank/DDBJ whole genome shotgun (WGS) entry which is preliminary data.</text>
</comment>
<feature type="region of interest" description="Disordered" evidence="2">
    <location>
        <begin position="74"/>
        <end position="164"/>
    </location>
</feature>
<keyword evidence="1" id="KW-0342">GTP-binding</keyword>
<feature type="compositionally biased region" description="Polar residues" evidence="2">
    <location>
        <begin position="618"/>
        <end position="637"/>
    </location>
</feature>
<comment type="similarity">
    <text evidence="1">Belongs to the TRAFAC class TrmE-Era-EngA-EngB-Septin-like GTPase superfamily. Septin GTPase family.</text>
</comment>
<feature type="compositionally biased region" description="Basic and acidic residues" evidence="2">
    <location>
        <begin position="226"/>
        <end position="236"/>
    </location>
</feature>
<accession>A0AAN6NC09</accession>
<evidence type="ECO:0000313" key="6">
    <source>
        <dbReference type="Proteomes" id="UP001303473"/>
    </source>
</evidence>
<keyword evidence="3" id="KW-0812">Transmembrane</keyword>
<dbReference type="PROSITE" id="PS00675">
    <property type="entry name" value="SIGMA54_INTERACT_1"/>
    <property type="match status" value="1"/>
</dbReference>
<dbReference type="Gene3D" id="3.40.50.300">
    <property type="entry name" value="P-loop containing nucleotide triphosphate hydrolases"/>
    <property type="match status" value="1"/>
</dbReference>
<feature type="region of interest" description="Disordered" evidence="2">
    <location>
        <begin position="613"/>
        <end position="641"/>
    </location>
</feature>
<gene>
    <name evidence="5" type="ORF">QBC46DRAFT_309388</name>
</gene>
<dbReference type="AlphaFoldDB" id="A0AAN6NC09"/>
<keyword evidence="3" id="KW-0472">Membrane</keyword>
<dbReference type="InterPro" id="IPR025662">
    <property type="entry name" value="Sigma_54_int_dom_ATP-bd_1"/>
</dbReference>
<evidence type="ECO:0000259" key="4">
    <source>
        <dbReference type="PROSITE" id="PS51719"/>
    </source>
</evidence>
<dbReference type="InterPro" id="IPR046707">
    <property type="entry name" value="DUF6780"/>
</dbReference>
<evidence type="ECO:0000256" key="3">
    <source>
        <dbReference type="SAM" id="Phobius"/>
    </source>
</evidence>
<evidence type="ECO:0000256" key="1">
    <source>
        <dbReference type="RuleBase" id="RU004560"/>
    </source>
</evidence>
<feature type="domain" description="Septin-type G" evidence="4">
    <location>
        <begin position="277"/>
        <end position="595"/>
    </location>
</feature>
<feature type="region of interest" description="Disordered" evidence="2">
    <location>
        <begin position="212"/>
        <end position="262"/>
    </location>
</feature>
<keyword evidence="6" id="KW-1185">Reference proteome</keyword>
<dbReference type="Pfam" id="PF00735">
    <property type="entry name" value="Septin"/>
    <property type="match status" value="1"/>
</dbReference>
<feature type="compositionally biased region" description="Polar residues" evidence="2">
    <location>
        <begin position="155"/>
        <end position="164"/>
    </location>
</feature>
<name>A0AAN6NC09_9PEZI</name>
<dbReference type="GO" id="GO:0005525">
    <property type="term" value="F:GTP binding"/>
    <property type="evidence" value="ECO:0007669"/>
    <property type="project" value="UniProtKB-KW"/>
</dbReference>
<feature type="region of interest" description="Disordered" evidence="2">
    <location>
        <begin position="738"/>
        <end position="761"/>
    </location>
</feature>
<dbReference type="Proteomes" id="UP001303473">
    <property type="component" value="Unassembled WGS sequence"/>
</dbReference>
<evidence type="ECO:0000256" key="2">
    <source>
        <dbReference type="SAM" id="MobiDB-lite"/>
    </source>
</evidence>
<feature type="compositionally biased region" description="Polar residues" evidence="2">
    <location>
        <begin position="22"/>
        <end position="35"/>
    </location>
</feature>
<organism evidence="5 6">
    <name type="scientific">Diplogelasinospora grovesii</name>
    <dbReference type="NCBI Taxonomy" id="303347"/>
    <lineage>
        <taxon>Eukaryota</taxon>
        <taxon>Fungi</taxon>
        <taxon>Dikarya</taxon>
        <taxon>Ascomycota</taxon>
        <taxon>Pezizomycotina</taxon>
        <taxon>Sordariomycetes</taxon>
        <taxon>Sordariomycetidae</taxon>
        <taxon>Sordariales</taxon>
        <taxon>Diplogelasinosporaceae</taxon>
        <taxon>Diplogelasinospora</taxon>
    </lineage>
</organism>
<dbReference type="PANTHER" id="PTHR18884">
    <property type="entry name" value="SEPTIN"/>
    <property type="match status" value="1"/>
</dbReference>
<keyword evidence="3" id="KW-1133">Transmembrane helix</keyword>
<dbReference type="PROSITE" id="PS51719">
    <property type="entry name" value="G_SEPTIN"/>
    <property type="match status" value="1"/>
</dbReference>
<dbReference type="InterPro" id="IPR027417">
    <property type="entry name" value="P-loop_NTPase"/>
</dbReference>
<keyword evidence="1" id="KW-0547">Nucleotide-binding</keyword>
<feature type="region of interest" description="Disordered" evidence="2">
    <location>
        <begin position="319"/>
        <end position="346"/>
    </location>
</feature>
<dbReference type="SUPFAM" id="SSF52540">
    <property type="entry name" value="P-loop containing nucleoside triphosphate hydrolases"/>
    <property type="match status" value="1"/>
</dbReference>
<feature type="compositionally biased region" description="Basic and acidic residues" evidence="2">
    <location>
        <begin position="94"/>
        <end position="104"/>
    </location>
</feature>
<sequence>MRPFPGDDAPPALLGRPRAAVSGSSFDNDTQSTMFNLPPSPQMTYFLASESEIDAAQQESNTSSAAIPIPSFLQRPKDINHKGGGGLSHHQRSRSRELILDNNKDGTGSSSAGGGGVKGPIETLKHEESIGKSRQQQQQQQPPPLLRPVTPPPRNSNLSSQPVTPTFLTTVVGGGALSGPASNCSVSVVSSRRNSFNGSTISDTFLGESCAPSVTDMGNTDTEEAEVGRGGDKEAVVSDNMMDSGNTVGSSNSAPPQLIMPSIKMPSRRPFTEAGKRLGRLKVVISGDSGVGKTSLIKAMVQSCEHIVHVDPIAPFSPHSSLQYSRPNIRHSKSGSSTRTRRASDMVTGTREITEIYASTKPYPEWWSEMSDMDGLGALNRRKSPGDTVLDRNICFVDTPGYGSGSSSMDTITPVAEYIESHLQRMGNNTLSDGDILNLLGGEGGVQVDVVFYVVSNRLRPVDIEYLQRLAPLTNIILLLAQADLMSPEQVTASKEQISGQLKEANIRPFSFVTTATPAAALRGNQGLYAISSATGSDYDTMDASLLMSPDYVQPLFPTELATLVEQMFSPDGSSWLRHSAARKYVQWRKSDANPSRPMSLYHPLSASSIAGSGIFSPAQQSPSRTGGSSRNGQVLASSPMGLPPSSYALARITDHVDREERLAQVRLANWAADLQKSMANERAQYEALARGERAIWLTERLNECVKDGTLVPLSGGSGGDRDIARMRERIERKLRRGGMVTTGDGDNQKRSSATRKAQRHQDPLGLLEVAADLRHKGLIALELIGGLGVLGGLVMWIMSGRNEHGHLSQAYEWAVTEWDKFWYGVR</sequence>
<feature type="compositionally biased region" description="Pro residues" evidence="2">
    <location>
        <begin position="141"/>
        <end position="154"/>
    </location>
</feature>
<feature type="transmembrane region" description="Helical" evidence="3">
    <location>
        <begin position="779"/>
        <end position="799"/>
    </location>
</feature>
<evidence type="ECO:0000313" key="5">
    <source>
        <dbReference type="EMBL" id="KAK3942401.1"/>
    </source>
</evidence>
<dbReference type="Pfam" id="PF20571">
    <property type="entry name" value="DUF6780"/>
    <property type="match status" value="1"/>
</dbReference>
<feature type="region of interest" description="Disordered" evidence="2">
    <location>
        <begin position="1"/>
        <end position="38"/>
    </location>
</feature>